<gene>
    <name evidence="2" type="ORF">BJ212DRAFT_1354986</name>
</gene>
<feature type="region of interest" description="Disordered" evidence="1">
    <location>
        <begin position="62"/>
        <end position="112"/>
    </location>
</feature>
<sequence length="112" mass="12189">MMRTPRSAPRPAPVAPTTLLPVATATTFRTHLRHLFNRPPHHATPPVIDVFYAQGLQRYAAAGAPGSEHSLIRDEDYHGPPTPDPNLQQQQQPGTTEADRGEHGGGWSCCCC</sequence>
<name>A0A9P7JDL8_9AGAM</name>
<organism evidence="2 3">
    <name type="scientific">Suillus subaureus</name>
    <dbReference type="NCBI Taxonomy" id="48587"/>
    <lineage>
        <taxon>Eukaryota</taxon>
        <taxon>Fungi</taxon>
        <taxon>Dikarya</taxon>
        <taxon>Basidiomycota</taxon>
        <taxon>Agaricomycotina</taxon>
        <taxon>Agaricomycetes</taxon>
        <taxon>Agaricomycetidae</taxon>
        <taxon>Boletales</taxon>
        <taxon>Suillineae</taxon>
        <taxon>Suillaceae</taxon>
        <taxon>Suillus</taxon>
    </lineage>
</organism>
<dbReference type="RefSeq" id="XP_041193148.1">
    <property type="nucleotide sequence ID" value="XM_041335647.1"/>
</dbReference>
<dbReference type="EMBL" id="JABBWG010000016">
    <property type="protein sequence ID" value="KAG1816475.1"/>
    <property type="molecule type" value="Genomic_DNA"/>
</dbReference>
<dbReference type="OrthoDB" id="2689695at2759"/>
<evidence type="ECO:0000313" key="2">
    <source>
        <dbReference type="EMBL" id="KAG1816475.1"/>
    </source>
</evidence>
<reference evidence="2" key="1">
    <citation type="journal article" date="2020" name="New Phytol.">
        <title>Comparative genomics reveals dynamic genome evolution in host specialist ectomycorrhizal fungi.</title>
        <authorList>
            <person name="Lofgren L.A."/>
            <person name="Nguyen N.H."/>
            <person name="Vilgalys R."/>
            <person name="Ruytinx J."/>
            <person name="Liao H.L."/>
            <person name="Branco S."/>
            <person name="Kuo A."/>
            <person name="LaButti K."/>
            <person name="Lipzen A."/>
            <person name="Andreopoulos W."/>
            <person name="Pangilinan J."/>
            <person name="Riley R."/>
            <person name="Hundley H."/>
            <person name="Na H."/>
            <person name="Barry K."/>
            <person name="Grigoriev I.V."/>
            <person name="Stajich J.E."/>
            <person name="Kennedy P.G."/>
        </authorList>
    </citation>
    <scope>NUCLEOTIDE SEQUENCE</scope>
    <source>
        <strain evidence="2">MN1</strain>
    </source>
</reference>
<accession>A0A9P7JDL8</accession>
<protein>
    <submittedName>
        <fullName evidence="2">Uncharacterized protein</fullName>
    </submittedName>
</protein>
<evidence type="ECO:0000313" key="3">
    <source>
        <dbReference type="Proteomes" id="UP000807769"/>
    </source>
</evidence>
<keyword evidence="3" id="KW-1185">Reference proteome</keyword>
<feature type="compositionally biased region" description="Polar residues" evidence="1">
    <location>
        <begin position="85"/>
        <end position="95"/>
    </location>
</feature>
<dbReference type="GeneID" id="64629664"/>
<comment type="caution">
    <text evidence="2">The sequence shown here is derived from an EMBL/GenBank/DDBJ whole genome shotgun (WGS) entry which is preliminary data.</text>
</comment>
<proteinExistence type="predicted"/>
<dbReference type="AlphaFoldDB" id="A0A9P7JDL8"/>
<evidence type="ECO:0000256" key="1">
    <source>
        <dbReference type="SAM" id="MobiDB-lite"/>
    </source>
</evidence>
<dbReference type="Proteomes" id="UP000807769">
    <property type="component" value="Unassembled WGS sequence"/>
</dbReference>